<gene>
    <name evidence="1" type="ORF">QFC24_002210</name>
</gene>
<keyword evidence="2" id="KW-1185">Reference proteome</keyword>
<name>A0ACC2XUU4_9TREE</name>
<dbReference type="Proteomes" id="UP001234202">
    <property type="component" value="Unassembled WGS sequence"/>
</dbReference>
<reference evidence="1" key="1">
    <citation type="submission" date="2023-04" db="EMBL/GenBank/DDBJ databases">
        <title>Draft Genome sequencing of Naganishia species isolated from polar environments using Oxford Nanopore Technology.</title>
        <authorList>
            <person name="Leo P."/>
            <person name="Venkateswaran K."/>
        </authorList>
    </citation>
    <scope>NUCLEOTIDE SEQUENCE</scope>
    <source>
        <strain evidence="1">DBVPG 5303</strain>
    </source>
</reference>
<comment type="caution">
    <text evidence="1">The sequence shown here is derived from an EMBL/GenBank/DDBJ whole genome shotgun (WGS) entry which is preliminary data.</text>
</comment>
<sequence>MHTISIAAACALALIPVHAASPSTSSSPDVRLIPRRPQTTEERRRTTSIPQLVVFDEGQDWPVVRSHNKRDAYRARKRAPLGNETGIIQHLTTEANVYIVNLTLGNPPTTYPFQLDTASSDLLVASSLCTSSSCPDLGSTTPLYHPGRSSSFSSVNRNTTGFNLTYSDGSRASGFLGLESLTIPGTSSGGQVTMPQQVIGIVNQTTLDFAALGVSGIVGLGFPRLSALLRASLENMTDEPSATTTTTAIRGGHTSQSSLTPSTIAESTSTTEFFFSILPIETITPLTSIPTTFPTTTSTSLARRATAAAEETKYYPPLLESLFGHPSISSSPHLAYSLFSIALANTSAPYTTANDAASITWGGVSSAYVSATSSNSSFAGRTVDDVDWVEVVPFGRATTFTAVNSTAEGSNSGNFDLSSLEDEAYLYWSIPLLGVSLNGTALSLNPTYNSSFTGIEQPIALLDIGTNGIYAPQQAVISLFAQIKDARQVSDGQWAVPCSTRATMTFLLGRKTLVELQPSEWMYARVGGGSSMCLAWPVVAPPSADGVDWQLGTPVLRKVYSIFSYGINGVQPPLLGFLPLPAPAAANSSASSVAGNTSTIVPTSTVSRNLSDPTPTSVQNVAEISSLITSTIATVLPNALLPDPSHTTPPYAFVTTGAVPTLGQVQSNGLANPLIYSVNSVPVVTASLSGSAGLSDTGSPTNTRSAGASGSAQTNGASGGAGSTAAATSDGRRKVPEIWGSLGTNIGLAGLMAGCLLLAGRT</sequence>
<organism evidence="1 2">
    <name type="scientific">Naganishia onofrii</name>
    <dbReference type="NCBI Taxonomy" id="1851511"/>
    <lineage>
        <taxon>Eukaryota</taxon>
        <taxon>Fungi</taxon>
        <taxon>Dikarya</taxon>
        <taxon>Basidiomycota</taxon>
        <taxon>Agaricomycotina</taxon>
        <taxon>Tremellomycetes</taxon>
        <taxon>Filobasidiales</taxon>
        <taxon>Filobasidiaceae</taxon>
        <taxon>Naganishia</taxon>
    </lineage>
</organism>
<accession>A0ACC2XUU4</accession>
<evidence type="ECO:0000313" key="2">
    <source>
        <dbReference type="Proteomes" id="UP001234202"/>
    </source>
</evidence>
<proteinExistence type="predicted"/>
<protein>
    <submittedName>
        <fullName evidence="1">Uncharacterized protein</fullName>
    </submittedName>
</protein>
<dbReference type="EMBL" id="JASBWV010000005">
    <property type="protein sequence ID" value="KAJ9126467.1"/>
    <property type="molecule type" value="Genomic_DNA"/>
</dbReference>
<evidence type="ECO:0000313" key="1">
    <source>
        <dbReference type="EMBL" id="KAJ9126467.1"/>
    </source>
</evidence>